<sequence length="189" mass="21694">MTRKQTRHIPLSGGQDRLRQMILYVAQKNTTAAAFGRTKLNKILWRADFVSYADRGVPVTGREYQRLEHGPAPKEMLPLYREMKLAGFIDEETTDFGEGVREFRPIAKRDPDLSKFDVDDLRYVDDSINYYWEKTGRETSDDSHGAAWRSRHDGDLMPYESALLDDAKPTPAQISRLKSIIDEQGAISR</sequence>
<dbReference type="AlphaFoldDB" id="A0A7L5BXW0"/>
<dbReference type="Proteomes" id="UP000503336">
    <property type="component" value="Chromosome"/>
</dbReference>
<evidence type="ECO:0000313" key="2">
    <source>
        <dbReference type="EMBL" id="QIE54439.1"/>
    </source>
</evidence>
<evidence type="ECO:0000259" key="1">
    <source>
        <dbReference type="Pfam" id="PF13274"/>
    </source>
</evidence>
<dbReference type="EMBL" id="CP049056">
    <property type="protein sequence ID" value="QIE54439.1"/>
    <property type="molecule type" value="Genomic_DNA"/>
</dbReference>
<dbReference type="KEGG" id="hdh:G5B40_02700"/>
<name>A0A7L5BXW0_9RHOB</name>
<feature type="domain" description="Antitoxin SocA-like Panacea" evidence="1">
    <location>
        <begin position="40"/>
        <end position="148"/>
    </location>
</feature>
<dbReference type="InterPro" id="IPR025272">
    <property type="entry name" value="SocA_Panacea"/>
</dbReference>
<keyword evidence="3" id="KW-1185">Reference proteome</keyword>
<dbReference type="RefSeq" id="WP_165094673.1">
    <property type="nucleotide sequence ID" value="NZ_CP049056.1"/>
</dbReference>
<evidence type="ECO:0000313" key="3">
    <source>
        <dbReference type="Proteomes" id="UP000503336"/>
    </source>
</evidence>
<organism evidence="2 3">
    <name type="scientific">Pikeienuella piscinae</name>
    <dbReference type="NCBI Taxonomy" id="2748098"/>
    <lineage>
        <taxon>Bacteria</taxon>
        <taxon>Pseudomonadati</taxon>
        <taxon>Pseudomonadota</taxon>
        <taxon>Alphaproteobacteria</taxon>
        <taxon>Rhodobacterales</taxon>
        <taxon>Paracoccaceae</taxon>
        <taxon>Pikeienuella</taxon>
    </lineage>
</organism>
<accession>A0A7L5BXW0</accession>
<reference evidence="2 3" key="1">
    <citation type="submission" date="2020-02" db="EMBL/GenBank/DDBJ databases">
        <title>complete genome sequence of Rhodobacteraceae bacterium.</title>
        <authorList>
            <person name="Park J."/>
            <person name="Kim Y.-S."/>
            <person name="Kim K.-H."/>
        </authorList>
    </citation>
    <scope>NUCLEOTIDE SEQUENCE [LARGE SCALE GENOMIC DNA]</scope>
    <source>
        <strain evidence="2 3">RR4-56</strain>
    </source>
</reference>
<protein>
    <submittedName>
        <fullName evidence="2">SocA family protein</fullName>
    </submittedName>
</protein>
<gene>
    <name evidence="2" type="ORF">G5B40_02700</name>
</gene>
<dbReference type="Pfam" id="PF13274">
    <property type="entry name" value="SocA_Panacea"/>
    <property type="match status" value="1"/>
</dbReference>
<proteinExistence type="predicted"/>